<keyword evidence="5" id="KW-0808">Transferase</keyword>
<dbReference type="SUPFAM" id="SSF55874">
    <property type="entry name" value="ATPase domain of HSP90 chaperone/DNA topoisomerase II/histidine kinase"/>
    <property type="match status" value="1"/>
</dbReference>
<dbReference type="CDD" id="cd00082">
    <property type="entry name" value="HisKA"/>
    <property type="match status" value="1"/>
</dbReference>
<comment type="catalytic activity">
    <reaction evidence="1">
        <text>ATP + protein L-histidine = ADP + protein N-phospho-L-histidine.</text>
        <dbReference type="EC" id="2.7.13.3"/>
    </reaction>
</comment>
<dbReference type="PROSITE" id="PS50885">
    <property type="entry name" value="HAMP"/>
    <property type="match status" value="1"/>
</dbReference>
<dbReference type="Gene3D" id="1.10.287.130">
    <property type="match status" value="1"/>
</dbReference>
<dbReference type="SMART" id="SM00387">
    <property type="entry name" value="HATPase_c"/>
    <property type="match status" value="1"/>
</dbReference>
<dbReference type="Pfam" id="PF02518">
    <property type="entry name" value="HATPase_c"/>
    <property type="match status" value="1"/>
</dbReference>
<evidence type="ECO:0000313" key="10">
    <source>
        <dbReference type="EMBL" id="AGW13239.1"/>
    </source>
</evidence>
<dbReference type="EMBL" id="CP006585">
    <property type="protein sequence ID" value="AGW13239.1"/>
    <property type="molecule type" value="Genomic_DNA"/>
</dbReference>
<dbReference type="CDD" id="cd06225">
    <property type="entry name" value="HAMP"/>
    <property type="match status" value="1"/>
</dbReference>
<evidence type="ECO:0000256" key="5">
    <source>
        <dbReference type="ARBA" id="ARBA00022679"/>
    </source>
</evidence>
<comment type="subcellular location">
    <subcellularLocation>
        <location evidence="2">Membrane</location>
    </subcellularLocation>
</comment>
<organism evidence="10 11">
    <name type="scientific">Megalodesulfovibrio gigas (strain ATCC 19364 / DSM 1382 / NCIMB 9332 / VKM B-1759)</name>
    <name type="common">Desulfovibrio gigas</name>
    <dbReference type="NCBI Taxonomy" id="1121448"/>
    <lineage>
        <taxon>Bacteria</taxon>
        <taxon>Pseudomonadati</taxon>
        <taxon>Thermodesulfobacteriota</taxon>
        <taxon>Desulfovibrionia</taxon>
        <taxon>Desulfovibrionales</taxon>
        <taxon>Desulfovibrionaceae</taxon>
        <taxon>Megalodesulfovibrio</taxon>
    </lineage>
</organism>
<dbReference type="KEGG" id="dgg:DGI_1393"/>
<dbReference type="InterPro" id="IPR036097">
    <property type="entry name" value="HisK_dim/P_sf"/>
</dbReference>
<dbReference type="FunFam" id="3.30.565.10:FF:000006">
    <property type="entry name" value="Sensor histidine kinase WalK"/>
    <property type="match status" value="1"/>
</dbReference>
<dbReference type="SUPFAM" id="SSF47384">
    <property type="entry name" value="Homodimeric domain of signal transducing histidine kinase"/>
    <property type="match status" value="1"/>
</dbReference>
<dbReference type="HOGENOM" id="CLU_521499_0_0_7"/>
<evidence type="ECO:0000256" key="4">
    <source>
        <dbReference type="ARBA" id="ARBA00022553"/>
    </source>
</evidence>
<dbReference type="PANTHER" id="PTHR43047">
    <property type="entry name" value="TWO-COMPONENT HISTIDINE PROTEIN KINASE"/>
    <property type="match status" value="1"/>
</dbReference>
<dbReference type="InterPro" id="IPR003660">
    <property type="entry name" value="HAMP_dom"/>
</dbReference>
<dbReference type="SMART" id="SM00388">
    <property type="entry name" value="HisKA"/>
    <property type="match status" value="1"/>
</dbReference>
<feature type="domain" description="HAMP" evidence="9">
    <location>
        <begin position="196"/>
        <end position="248"/>
    </location>
</feature>
<dbReference type="PROSITE" id="PS50109">
    <property type="entry name" value="HIS_KIN"/>
    <property type="match status" value="1"/>
</dbReference>
<reference evidence="10 11" key="1">
    <citation type="journal article" date="2013" name="J. Bacteriol.">
        <title>Roles of HynAB and Ech, the only two hydrogenases found in the model sulfate reducer Desulfovibrio gigas.</title>
        <authorList>
            <person name="Morais-Silva F.O."/>
            <person name="Santos C.I."/>
            <person name="Rodrigues R."/>
            <person name="Pereira I.A."/>
            <person name="Rodrigues-Pousada C."/>
        </authorList>
    </citation>
    <scope>NUCLEOTIDE SEQUENCE [LARGE SCALE GENOMIC DNA]</scope>
    <source>
        <strain evidence="11">ATCC 19364 / DSM 1382 / NCIMB 9332 / VKM B-1759</strain>
    </source>
</reference>
<keyword evidence="7" id="KW-0812">Transmembrane</keyword>
<dbReference type="EC" id="2.7.13.3" evidence="3"/>
<reference evidence="11" key="2">
    <citation type="submission" date="2013-07" db="EMBL/GenBank/DDBJ databases">
        <authorList>
            <person name="Morais-Silva F.O."/>
            <person name="Rezende A.M."/>
            <person name="Pimentel C."/>
            <person name="Resende D.M."/>
            <person name="Santos C.I."/>
            <person name="Clemente C."/>
            <person name="de Oliveira L.M."/>
            <person name="da Silva S.M."/>
            <person name="Costa D.A."/>
            <person name="Varela-Raposo A."/>
            <person name="Horacio E.C.A."/>
            <person name="Matos M."/>
            <person name="Flores O."/>
            <person name="Ruiz J.C."/>
            <person name="Rodrigues-Pousada C."/>
        </authorList>
    </citation>
    <scope>NUCLEOTIDE SEQUENCE [LARGE SCALE GENOMIC DNA]</scope>
    <source>
        <strain evidence="11">ATCC 19364 / DSM 1382 / NCIMB 9332 / VKM B-1759</strain>
    </source>
</reference>
<accession>T2GAN5</accession>
<keyword evidence="6 10" id="KW-0418">Kinase</keyword>
<feature type="domain" description="Histidine kinase" evidence="8">
    <location>
        <begin position="270"/>
        <end position="515"/>
    </location>
</feature>
<dbReference type="GO" id="GO:0009927">
    <property type="term" value="F:histidine phosphotransfer kinase activity"/>
    <property type="evidence" value="ECO:0007669"/>
    <property type="project" value="TreeGrafter"/>
</dbReference>
<keyword evidence="7" id="KW-1133">Transmembrane helix</keyword>
<evidence type="ECO:0000259" key="8">
    <source>
        <dbReference type="PROSITE" id="PS50109"/>
    </source>
</evidence>
<evidence type="ECO:0000256" key="1">
    <source>
        <dbReference type="ARBA" id="ARBA00000085"/>
    </source>
</evidence>
<evidence type="ECO:0000313" key="11">
    <source>
        <dbReference type="Proteomes" id="UP000016587"/>
    </source>
</evidence>
<gene>
    <name evidence="10" type="ORF">DGI_1393</name>
</gene>
<name>T2GAN5_MEGG1</name>
<evidence type="ECO:0000256" key="6">
    <source>
        <dbReference type="ARBA" id="ARBA00022777"/>
    </source>
</evidence>
<dbReference type="Pfam" id="PF00512">
    <property type="entry name" value="HisKA"/>
    <property type="match status" value="1"/>
</dbReference>
<sequence>MRIRLRPQSLLGRTSIIVVLVEALALAALGVTAVGLLSRDIDRTLEARARLPGLLMSRQLLRYESVADKAVMTNLAGNEFLNGLVVAADGHIYFASDKTFVGRNVSQLEDGLADHLAGVLDSAAAQGSVVRMKTGNLLCITPIRAFEGARPFFYALVIINTEASARLKSRLGWGFALASFGCILLTSAGLLLFFRHGVVNPLGSLEKSAQALAAGKLDEPIDTSRDDEIGSLARQFATMRDAIRAKVRELEDVNRKLTELDELKSHFLSSVSHELRTPLTSLLGFASLTRKHFRRHFLPLVGDDPNLERRSGQIMDNLQVIEAEGARLTRLINDVLDLNRIESGRRVWRDKPVRPTEAAEHAVRSTAMLFALKPEIRLLVDVPDTLPAVRADPDSLQQVLVNLLHNAVNYTELGQVQVQARQTPAAEGQPHTVQFTVQDTGPGIAPEDQGRLFQKFVQLHPHGRSAADVVVAGSSGTGLGLAICKEIVTHYDGEIWVESAPGQGSAFHFTLPIWTGPPPLVI</sequence>
<proteinExistence type="predicted"/>
<feature type="transmembrane region" description="Helical" evidence="7">
    <location>
        <begin position="171"/>
        <end position="194"/>
    </location>
</feature>
<protein>
    <recommendedName>
        <fullName evidence="3">histidine kinase</fullName>
        <ecNumber evidence="3">2.7.13.3</ecNumber>
    </recommendedName>
</protein>
<feature type="transmembrane region" description="Helical" evidence="7">
    <location>
        <begin position="16"/>
        <end position="38"/>
    </location>
</feature>
<keyword evidence="4" id="KW-0597">Phosphoprotein</keyword>
<dbReference type="AlphaFoldDB" id="T2GAN5"/>
<dbReference type="InterPro" id="IPR003661">
    <property type="entry name" value="HisK_dim/P_dom"/>
</dbReference>
<dbReference type="eggNOG" id="COG2205">
    <property type="taxonomic scope" value="Bacteria"/>
</dbReference>
<dbReference type="PRINTS" id="PR00344">
    <property type="entry name" value="BCTRLSENSOR"/>
</dbReference>
<evidence type="ECO:0000256" key="3">
    <source>
        <dbReference type="ARBA" id="ARBA00012438"/>
    </source>
</evidence>
<dbReference type="STRING" id="1121448.DGI_1393"/>
<dbReference type="PANTHER" id="PTHR43047:SF72">
    <property type="entry name" value="OSMOSENSING HISTIDINE PROTEIN KINASE SLN1"/>
    <property type="match status" value="1"/>
</dbReference>
<dbReference type="Pfam" id="PF00672">
    <property type="entry name" value="HAMP"/>
    <property type="match status" value="1"/>
</dbReference>
<dbReference type="Proteomes" id="UP000016587">
    <property type="component" value="Chromosome"/>
</dbReference>
<dbReference type="RefSeq" id="WP_021760036.1">
    <property type="nucleotide sequence ID" value="NC_022444.1"/>
</dbReference>
<evidence type="ECO:0000256" key="7">
    <source>
        <dbReference type="SAM" id="Phobius"/>
    </source>
</evidence>
<dbReference type="InterPro" id="IPR003594">
    <property type="entry name" value="HATPase_dom"/>
</dbReference>
<evidence type="ECO:0000256" key="2">
    <source>
        <dbReference type="ARBA" id="ARBA00004370"/>
    </source>
</evidence>
<dbReference type="InterPro" id="IPR005467">
    <property type="entry name" value="His_kinase_dom"/>
</dbReference>
<dbReference type="SMART" id="SM00304">
    <property type="entry name" value="HAMP"/>
    <property type="match status" value="1"/>
</dbReference>
<dbReference type="SUPFAM" id="SSF158472">
    <property type="entry name" value="HAMP domain-like"/>
    <property type="match status" value="1"/>
</dbReference>
<dbReference type="GO" id="GO:0005886">
    <property type="term" value="C:plasma membrane"/>
    <property type="evidence" value="ECO:0007669"/>
    <property type="project" value="TreeGrafter"/>
</dbReference>
<keyword evidence="7" id="KW-0472">Membrane</keyword>
<keyword evidence="11" id="KW-1185">Reference proteome</keyword>
<dbReference type="Gene3D" id="6.10.340.10">
    <property type="match status" value="1"/>
</dbReference>
<evidence type="ECO:0000259" key="9">
    <source>
        <dbReference type="PROSITE" id="PS50885"/>
    </source>
</evidence>
<dbReference type="PATRIC" id="fig|1121448.10.peg.1388"/>
<dbReference type="InterPro" id="IPR036890">
    <property type="entry name" value="HATPase_C_sf"/>
</dbReference>
<dbReference type="Gene3D" id="3.30.565.10">
    <property type="entry name" value="Histidine kinase-like ATPase, C-terminal domain"/>
    <property type="match status" value="1"/>
</dbReference>
<dbReference type="InterPro" id="IPR004358">
    <property type="entry name" value="Sig_transdc_His_kin-like_C"/>
</dbReference>
<dbReference type="OrthoDB" id="9762798at2"/>
<dbReference type="GO" id="GO:0000155">
    <property type="term" value="F:phosphorelay sensor kinase activity"/>
    <property type="evidence" value="ECO:0007669"/>
    <property type="project" value="InterPro"/>
</dbReference>